<protein>
    <submittedName>
        <fullName evidence="2">Uncharacterized protein</fullName>
    </submittedName>
</protein>
<gene>
    <name evidence="2" type="ORF">Tci_479793</name>
</gene>
<evidence type="ECO:0000256" key="1">
    <source>
        <dbReference type="SAM" id="MobiDB-lite"/>
    </source>
</evidence>
<feature type="region of interest" description="Disordered" evidence="1">
    <location>
        <begin position="1"/>
        <end position="21"/>
    </location>
</feature>
<feature type="region of interest" description="Disordered" evidence="1">
    <location>
        <begin position="46"/>
        <end position="69"/>
    </location>
</feature>
<dbReference type="EMBL" id="BKCJ010238560">
    <property type="protein sequence ID" value="GEZ07820.1"/>
    <property type="molecule type" value="Genomic_DNA"/>
</dbReference>
<dbReference type="AlphaFoldDB" id="A0A699I3Q9"/>
<sequence>MSTMNKESIAAGTDNRPPMLEESDFDSWKIRIQRYIHGKPNGKLIWNSIKNGPTPHPTTTDTIKEGENS</sequence>
<accession>A0A699I3Q9</accession>
<feature type="non-terminal residue" evidence="2">
    <location>
        <position position="69"/>
    </location>
</feature>
<comment type="caution">
    <text evidence="2">The sequence shown here is derived from an EMBL/GenBank/DDBJ whole genome shotgun (WGS) entry which is preliminary data.</text>
</comment>
<name>A0A699I3Q9_TANCI</name>
<proteinExistence type="predicted"/>
<evidence type="ECO:0000313" key="2">
    <source>
        <dbReference type="EMBL" id="GEZ07820.1"/>
    </source>
</evidence>
<organism evidence="2">
    <name type="scientific">Tanacetum cinerariifolium</name>
    <name type="common">Dalmatian daisy</name>
    <name type="synonym">Chrysanthemum cinerariifolium</name>
    <dbReference type="NCBI Taxonomy" id="118510"/>
    <lineage>
        <taxon>Eukaryota</taxon>
        <taxon>Viridiplantae</taxon>
        <taxon>Streptophyta</taxon>
        <taxon>Embryophyta</taxon>
        <taxon>Tracheophyta</taxon>
        <taxon>Spermatophyta</taxon>
        <taxon>Magnoliopsida</taxon>
        <taxon>eudicotyledons</taxon>
        <taxon>Gunneridae</taxon>
        <taxon>Pentapetalae</taxon>
        <taxon>asterids</taxon>
        <taxon>campanulids</taxon>
        <taxon>Asterales</taxon>
        <taxon>Asteraceae</taxon>
        <taxon>Asteroideae</taxon>
        <taxon>Anthemideae</taxon>
        <taxon>Anthemidinae</taxon>
        <taxon>Tanacetum</taxon>
    </lineage>
</organism>
<reference evidence="2" key="1">
    <citation type="journal article" date="2019" name="Sci. Rep.">
        <title>Draft genome of Tanacetum cinerariifolium, the natural source of mosquito coil.</title>
        <authorList>
            <person name="Yamashiro T."/>
            <person name="Shiraishi A."/>
            <person name="Satake H."/>
            <person name="Nakayama K."/>
        </authorList>
    </citation>
    <scope>NUCLEOTIDE SEQUENCE</scope>
</reference>